<dbReference type="PROSITE" id="PS50055">
    <property type="entry name" value="TYR_PHOSPHATASE_PTP"/>
    <property type="match status" value="1"/>
</dbReference>
<dbReference type="AlphaFoldDB" id="A0A8X6GYD7"/>
<name>A0A8X6GYD7_TRICU</name>
<dbReference type="Proteomes" id="UP000887116">
    <property type="component" value="Unassembled WGS sequence"/>
</dbReference>
<evidence type="ECO:0000313" key="2">
    <source>
        <dbReference type="EMBL" id="GFQ92413.1"/>
    </source>
</evidence>
<sequence length="65" mass="7350">MSDHVLQREFVASKGESHSTRHASKAANEIKNSYKKLVPFDYNRVVLEPLPGIPDSDYINASYID</sequence>
<dbReference type="SUPFAM" id="SSF52799">
    <property type="entry name" value="(Phosphotyrosine protein) phosphatases II"/>
    <property type="match status" value="1"/>
</dbReference>
<feature type="non-terminal residue" evidence="2">
    <location>
        <position position="1"/>
    </location>
</feature>
<dbReference type="InterPro" id="IPR029021">
    <property type="entry name" value="Prot-tyrosine_phosphatase-like"/>
</dbReference>
<keyword evidence="3" id="KW-1185">Reference proteome</keyword>
<comment type="caution">
    <text evidence="2">The sequence shown here is derived from an EMBL/GenBank/DDBJ whole genome shotgun (WGS) entry which is preliminary data.</text>
</comment>
<reference evidence="2" key="1">
    <citation type="submission" date="2020-07" db="EMBL/GenBank/DDBJ databases">
        <title>Multicomponent nature underlies the extraordinary mechanical properties of spider dragline silk.</title>
        <authorList>
            <person name="Kono N."/>
            <person name="Nakamura H."/>
            <person name="Mori M."/>
            <person name="Yoshida Y."/>
            <person name="Ohtoshi R."/>
            <person name="Malay A.D."/>
            <person name="Moran D.A.P."/>
            <person name="Tomita M."/>
            <person name="Numata K."/>
            <person name="Arakawa K."/>
        </authorList>
    </citation>
    <scope>NUCLEOTIDE SEQUENCE</scope>
</reference>
<evidence type="ECO:0000259" key="1">
    <source>
        <dbReference type="PROSITE" id="PS50055"/>
    </source>
</evidence>
<dbReference type="EMBL" id="BMAO01024012">
    <property type="protein sequence ID" value="GFQ92413.1"/>
    <property type="molecule type" value="Genomic_DNA"/>
</dbReference>
<dbReference type="PANTHER" id="PTHR19134:SF561">
    <property type="entry name" value="PROTEIN TYROSINE PHOSPHATASE 36E, ISOFORM A"/>
    <property type="match status" value="1"/>
</dbReference>
<dbReference type="OrthoDB" id="6434418at2759"/>
<proteinExistence type="predicted"/>
<accession>A0A8X6GYD7</accession>
<dbReference type="Pfam" id="PF00102">
    <property type="entry name" value="Y_phosphatase"/>
    <property type="match status" value="1"/>
</dbReference>
<dbReference type="GO" id="GO:0004725">
    <property type="term" value="F:protein tyrosine phosphatase activity"/>
    <property type="evidence" value="ECO:0007669"/>
    <property type="project" value="InterPro"/>
</dbReference>
<dbReference type="InterPro" id="IPR050348">
    <property type="entry name" value="Protein-Tyr_Phosphatase"/>
</dbReference>
<dbReference type="PANTHER" id="PTHR19134">
    <property type="entry name" value="RECEPTOR-TYPE TYROSINE-PROTEIN PHOSPHATASE"/>
    <property type="match status" value="1"/>
</dbReference>
<dbReference type="Gene3D" id="3.90.190.10">
    <property type="entry name" value="Protein tyrosine phosphatase superfamily"/>
    <property type="match status" value="1"/>
</dbReference>
<evidence type="ECO:0000313" key="3">
    <source>
        <dbReference type="Proteomes" id="UP000887116"/>
    </source>
</evidence>
<organism evidence="2 3">
    <name type="scientific">Trichonephila clavata</name>
    <name type="common">Joro spider</name>
    <name type="synonym">Nephila clavata</name>
    <dbReference type="NCBI Taxonomy" id="2740835"/>
    <lineage>
        <taxon>Eukaryota</taxon>
        <taxon>Metazoa</taxon>
        <taxon>Ecdysozoa</taxon>
        <taxon>Arthropoda</taxon>
        <taxon>Chelicerata</taxon>
        <taxon>Arachnida</taxon>
        <taxon>Araneae</taxon>
        <taxon>Araneomorphae</taxon>
        <taxon>Entelegynae</taxon>
        <taxon>Araneoidea</taxon>
        <taxon>Nephilidae</taxon>
        <taxon>Trichonephila</taxon>
    </lineage>
</organism>
<feature type="domain" description="Tyrosine-protein phosphatase" evidence="1">
    <location>
        <begin position="6"/>
        <end position="65"/>
    </location>
</feature>
<dbReference type="InterPro" id="IPR000242">
    <property type="entry name" value="PTP_cat"/>
</dbReference>
<gene>
    <name evidence="2" type="ORF">TNCT_567461</name>
</gene>
<protein>
    <submittedName>
        <fullName evidence="2">Protein-tyrosine-phosphatase</fullName>
    </submittedName>
</protein>